<protein>
    <submittedName>
        <fullName evidence="1">Uncharacterized protein</fullName>
    </submittedName>
</protein>
<accession>T0L6Q7</accession>
<dbReference type="AlphaFoldDB" id="T0L6Q7"/>
<dbReference type="HOGENOM" id="CLU_2904052_0_0_1"/>
<comment type="caution">
    <text evidence="1">The sequence shown here is derived from an EMBL/GenBank/DDBJ whole genome shotgun (WGS) entry which is preliminary data.</text>
</comment>
<dbReference type="EMBL" id="AMYD01003043">
    <property type="protein sequence ID" value="EQB47246.1"/>
    <property type="molecule type" value="Genomic_DNA"/>
</dbReference>
<name>T0L6Q7_COLGC</name>
<gene>
    <name evidence="1" type="ORF">CGLO_13631</name>
</gene>
<sequence length="62" mass="6387">MADWEKCKTHGDTFAVVAVTVAVRFAIAGTGAAAATAAAAGLPALSAQAPKYLPLAYRLQRR</sequence>
<dbReference type="Proteomes" id="UP000015530">
    <property type="component" value="Unassembled WGS sequence"/>
</dbReference>
<reference evidence="2" key="1">
    <citation type="journal article" date="2013" name="Mol. Plant Microbe Interact.">
        <title>Global aspects of pacC regulation of pathogenicity genes in Colletotrichum gloeosporioides as revealed by transcriptome analysis.</title>
        <authorList>
            <person name="Alkan N."/>
            <person name="Meng X."/>
            <person name="Friedlander G."/>
            <person name="Reuveni E."/>
            <person name="Sukno S."/>
            <person name="Sherman A."/>
            <person name="Thon M."/>
            <person name="Fluhr R."/>
            <person name="Prusky D."/>
        </authorList>
    </citation>
    <scope>NUCLEOTIDE SEQUENCE [LARGE SCALE GENOMIC DNA]</scope>
    <source>
        <strain evidence="2">Cg-14</strain>
    </source>
</reference>
<proteinExistence type="predicted"/>
<evidence type="ECO:0000313" key="1">
    <source>
        <dbReference type="EMBL" id="EQB47246.1"/>
    </source>
</evidence>
<organism evidence="1 2">
    <name type="scientific">Colletotrichum gloeosporioides (strain Cg-14)</name>
    <name type="common">Anthracnose fungus</name>
    <name type="synonym">Glomerella cingulata</name>
    <dbReference type="NCBI Taxonomy" id="1237896"/>
    <lineage>
        <taxon>Eukaryota</taxon>
        <taxon>Fungi</taxon>
        <taxon>Dikarya</taxon>
        <taxon>Ascomycota</taxon>
        <taxon>Pezizomycotina</taxon>
        <taxon>Sordariomycetes</taxon>
        <taxon>Hypocreomycetidae</taxon>
        <taxon>Glomerellales</taxon>
        <taxon>Glomerellaceae</taxon>
        <taxon>Colletotrichum</taxon>
        <taxon>Colletotrichum gloeosporioides species complex</taxon>
    </lineage>
</organism>
<evidence type="ECO:0000313" key="2">
    <source>
        <dbReference type="Proteomes" id="UP000015530"/>
    </source>
</evidence>